<feature type="transmembrane region" description="Helical" evidence="10">
    <location>
        <begin position="174"/>
        <end position="192"/>
    </location>
</feature>
<feature type="domain" description="Vitamin K epoxide reductase" evidence="11">
    <location>
        <begin position="13"/>
        <end position="154"/>
    </location>
</feature>
<evidence type="ECO:0000259" key="11">
    <source>
        <dbReference type="SMART" id="SM00756"/>
    </source>
</evidence>
<dbReference type="GO" id="GO:0016020">
    <property type="term" value="C:membrane"/>
    <property type="evidence" value="ECO:0007669"/>
    <property type="project" value="UniProtKB-SubCell"/>
</dbReference>
<feature type="transmembrane region" description="Helical" evidence="10">
    <location>
        <begin position="135"/>
        <end position="154"/>
    </location>
</feature>
<evidence type="ECO:0000256" key="6">
    <source>
        <dbReference type="ARBA" id="ARBA00023002"/>
    </source>
</evidence>
<evidence type="ECO:0000256" key="9">
    <source>
        <dbReference type="ARBA" id="ARBA00023284"/>
    </source>
</evidence>
<keyword evidence="6" id="KW-0560">Oxidoreductase</keyword>
<evidence type="ECO:0000256" key="8">
    <source>
        <dbReference type="ARBA" id="ARBA00023157"/>
    </source>
</evidence>
<accession>A0A0F6WQ50</accession>
<feature type="transmembrane region" description="Helical" evidence="10">
    <location>
        <begin position="77"/>
        <end position="96"/>
    </location>
</feature>
<dbReference type="Pfam" id="PF07884">
    <property type="entry name" value="VKOR"/>
    <property type="match status" value="1"/>
</dbReference>
<dbReference type="HOGENOM" id="CLU_082938_1_1_11"/>
<protein>
    <submittedName>
        <fullName evidence="12">Membrane protein</fullName>
    </submittedName>
</protein>
<evidence type="ECO:0000313" key="13">
    <source>
        <dbReference type="Proteomes" id="UP000034037"/>
    </source>
</evidence>
<dbReference type="GO" id="GO:0048038">
    <property type="term" value="F:quinone binding"/>
    <property type="evidence" value="ECO:0007669"/>
    <property type="project" value="UniProtKB-KW"/>
</dbReference>
<feature type="transmembrane region" description="Helical" evidence="10">
    <location>
        <begin position="102"/>
        <end position="123"/>
    </location>
</feature>
<dbReference type="EMBL" id="CP011309">
    <property type="protein sequence ID" value="AKF26842.1"/>
    <property type="molecule type" value="Genomic_DNA"/>
</dbReference>
<evidence type="ECO:0000256" key="10">
    <source>
        <dbReference type="SAM" id="Phobius"/>
    </source>
</evidence>
<proteinExistence type="inferred from homology"/>
<gene>
    <name evidence="12" type="ORF">YH66_04355</name>
</gene>
<dbReference type="InterPro" id="IPR012932">
    <property type="entry name" value="VKOR"/>
</dbReference>
<evidence type="ECO:0000256" key="7">
    <source>
        <dbReference type="ARBA" id="ARBA00023136"/>
    </source>
</evidence>
<keyword evidence="4" id="KW-0874">Quinone</keyword>
<dbReference type="Gene3D" id="1.20.1440.130">
    <property type="entry name" value="VKOR domain"/>
    <property type="match status" value="1"/>
</dbReference>
<dbReference type="GO" id="GO:0016491">
    <property type="term" value="F:oxidoreductase activity"/>
    <property type="evidence" value="ECO:0007669"/>
    <property type="project" value="UniProtKB-KW"/>
</dbReference>
<dbReference type="AlphaFoldDB" id="A0A0F6WQ50"/>
<keyword evidence="7 10" id="KW-0472">Membrane</keyword>
<dbReference type="Proteomes" id="UP000034037">
    <property type="component" value="Chromosome"/>
</dbReference>
<keyword evidence="3 10" id="KW-0812">Transmembrane</keyword>
<comment type="subcellular location">
    <subcellularLocation>
        <location evidence="1">Membrane</location>
        <topology evidence="1">Multi-pass membrane protein</topology>
    </subcellularLocation>
</comment>
<dbReference type="SMART" id="SM00756">
    <property type="entry name" value="VKc"/>
    <property type="match status" value="1"/>
</dbReference>
<keyword evidence="8" id="KW-1015">Disulfide bond</keyword>
<dbReference type="RefSeq" id="WP_003858024.1">
    <property type="nucleotide sequence ID" value="NZ_CP011309.1"/>
</dbReference>
<evidence type="ECO:0000256" key="1">
    <source>
        <dbReference type="ARBA" id="ARBA00004141"/>
    </source>
</evidence>
<feature type="transmembrane region" description="Helical" evidence="10">
    <location>
        <begin position="15"/>
        <end position="36"/>
    </location>
</feature>
<evidence type="ECO:0000256" key="5">
    <source>
        <dbReference type="ARBA" id="ARBA00022989"/>
    </source>
</evidence>
<evidence type="ECO:0000256" key="3">
    <source>
        <dbReference type="ARBA" id="ARBA00022692"/>
    </source>
</evidence>
<evidence type="ECO:0000256" key="4">
    <source>
        <dbReference type="ARBA" id="ARBA00022719"/>
    </source>
</evidence>
<sequence length="196" mass="21352">MSTEIHNAPPKAPTWLGWVLMIGGIIGLILSVIIMAEKLAILEDPGHITSCDFNAVLACGDVMRSGQANAFGIPNPLIGIAGFAAVAIIGAGILAGGRFRGWFWFGAQAGLTFAMMFCHWLAYQSMSVIRALCPYCMGVWTVSIIMFVLVTAWNVKTFSGSDSTFVNALYKYKWVIAIVWLLLIAAAAVWSFRYMF</sequence>
<keyword evidence="5 10" id="KW-1133">Transmembrane helix</keyword>
<dbReference type="PATRIC" id="fig|92706.3.peg.904"/>
<evidence type="ECO:0000256" key="2">
    <source>
        <dbReference type="ARBA" id="ARBA00006214"/>
    </source>
</evidence>
<name>A0A0F6WQ50_9CORY</name>
<dbReference type="InterPro" id="IPR038354">
    <property type="entry name" value="VKOR_sf"/>
</dbReference>
<comment type="similarity">
    <text evidence="2">Belongs to the VKOR family.</text>
</comment>
<keyword evidence="13" id="KW-1185">Reference proteome</keyword>
<reference evidence="12 13" key="1">
    <citation type="submission" date="2015-04" db="EMBL/GenBank/DDBJ databases">
        <title>Complete Genome Sequence of Brevibacterium flavum ATCC 15168.</title>
        <authorList>
            <person name="Ahn J."/>
            <person name="Park G."/>
            <person name="Jeon W."/>
            <person name="Jang Y."/>
            <person name="Jang M."/>
            <person name="Lee H."/>
            <person name="Lee H."/>
        </authorList>
    </citation>
    <scope>NUCLEOTIDE SEQUENCE [LARGE SCALE GENOMIC DNA]</scope>
    <source>
        <strain evidence="12 13">ATCC 15168</strain>
    </source>
</reference>
<evidence type="ECO:0000313" key="12">
    <source>
        <dbReference type="EMBL" id="AKF26842.1"/>
    </source>
</evidence>
<organism evidence="12 13">
    <name type="scientific">[Brevibacterium] flavum</name>
    <dbReference type="NCBI Taxonomy" id="92706"/>
    <lineage>
        <taxon>Bacteria</taxon>
        <taxon>Bacillati</taxon>
        <taxon>Actinomycetota</taxon>
        <taxon>Actinomycetes</taxon>
        <taxon>Mycobacteriales</taxon>
        <taxon>Corynebacteriaceae</taxon>
        <taxon>Corynebacterium</taxon>
    </lineage>
</organism>
<dbReference type="CDD" id="cd12922">
    <property type="entry name" value="VKOR_5"/>
    <property type="match status" value="1"/>
</dbReference>
<dbReference type="InterPro" id="IPR041714">
    <property type="entry name" value="VKOR_Actinobacteria"/>
</dbReference>
<keyword evidence="9" id="KW-0676">Redox-active center</keyword>